<accession>A0A1Y1YUJ5</accession>
<feature type="region of interest" description="Disordered" evidence="1">
    <location>
        <begin position="556"/>
        <end position="593"/>
    </location>
</feature>
<evidence type="ECO:0000313" key="3">
    <source>
        <dbReference type="Proteomes" id="UP000193144"/>
    </source>
</evidence>
<comment type="caution">
    <text evidence="2">The sequence shown here is derived from an EMBL/GenBank/DDBJ whole genome shotgun (WGS) entry which is preliminary data.</text>
</comment>
<keyword evidence="3" id="KW-1185">Reference proteome</keyword>
<gene>
    <name evidence="2" type="ORF">BCR34DRAFT_92770</name>
</gene>
<name>A0A1Y1YUJ5_9PLEO</name>
<protein>
    <submittedName>
        <fullName evidence="2">Uncharacterized protein</fullName>
    </submittedName>
</protein>
<organism evidence="2 3">
    <name type="scientific">Clohesyomyces aquaticus</name>
    <dbReference type="NCBI Taxonomy" id="1231657"/>
    <lineage>
        <taxon>Eukaryota</taxon>
        <taxon>Fungi</taxon>
        <taxon>Dikarya</taxon>
        <taxon>Ascomycota</taxon>
        <taxon>Pezizomycotina</taxon>
        <taxon>Dothideomycetes</taxon>
        <taxon>Pleosporomycetidae</taxon>
        <taxon>Pleosporales</taxon>
        <taxon>Lindgomycetaceae</taxon>
        <taxon>Clohesyomyces</taxon>
    </lineage>
</organism>
<evidence type="ECO:0000313" key="2">
    <source>
        <dbReference type="EMBL" id="ORY01514.1"/>
    </source>
</evidence>
<dbReference type="OrthoDB" id="3801531at2759"/>
<feature type="compositionally biased region" description="Acidic residues" evidence="1">
    <location>
        <begin position="979"/>
        <end position="994"/>
    </location>
</feature>
<feature type="region of interest" description="Disordered" evidence="1">
    <location>
        <begin position="961"/>
        <end position="994"/>
    </location>
</feature>
<sequence length="994" mass="109813">MSSTQNRRPSIPSLHNKKREFDGRASSNSGPPDKPSNGEPEPHRFAMNNKRSVPPGRNSPENVKRNRPLDAANGSSEKHVHYNAASSRQNSTSSAGSTAGPSAYKRKEGPPRAGPVRSFSENTAPMRKGSIDGRSPLSRAMSPASAQGEFGYGSGSGRSTPVQMAPTAPSMTRAVPERGDAAPAPSLAQDGRFVRQAQDAGITGMASLQAMRNRKRLSSSLAPRDLNSAAIDQQVQDALQRQLKDVLENAVKPMLHMEIKAAQDEAREAAKSDFDRQLEEHKNATSRLLSELQASFETSKLSMETGLKSLSDFKKQVETANVSAEIGALSERIEKVETVPAHIRRVEKSVSDLIKSCDKKHAGQDTKIATLSEKDRDTQRDSKDLVKKLEGRGGLEESKKKTDQISDIRSDVTDLKKKITKLEKDNGDFEVDIIRVASGLIQQTEDGRQSEANEILSRLEALETTDIRGEAVKIFEEELHAKLEASITKQLETVEQSLKDNSERAGSETRGIRGGLSHLVTRTDLSTEMEAMRKTLDDRLVTRTYMEMMRKALEERVDKLETRSSTNTPRTRSSVNSAPPNEELLGLKETTAGHDNRLRETDEKLDSILQTTTEHGNRLHEVEENLERILPMVKDIIKGYLSARFKEFGANNEQRLKQVDERLDSHDVEISQLKQARPQALGTSSGSRISSPQASVSMLENNRLRSDLDALNQEVHNIGQGRNEDINSLGEIHGLVMNLSATVHSHTTTMNSHSGAINSFNGRYDILNRAIQDLTARYENISTDYMSQQMVHVIQQMYPDAPGFLQKLGIIQTEIKNLREHDVRKVKETVHKFEGKWDAIVAAIAQAIRAEGKADKLTGSVEDLWNKVEISATAGRIALEEHAQIEREERNAADEGHAQNLKELNDTVRKHDESISKVDKILAVEPKLQEAIQKWPLMMTSLAKTQTAIVQVNQNAAHPIKASSLGLGDSPKPASDHGDGEDDDDDDADIDLTD</sequence>
<feature type="compositionally biased region" description="Low complexity" evidence="1">
    <location>
        <begin position="563"/>
        <end position="574"/>
    </location>
</feature>
<evidence type="ECO:0000256" key="1">
    <source>
        <dbReference type="SAM" id="MobiDB-lite"/>
    </source>
</evidence>
<dbReference type="AlphaFoldDB" id="A0A1Y1YUJ5"/>
<dbReference type="Proteomes" id="UP000193144">
    <property type="component" value="Unassembled WGS sequence"/>
</dbReference>
<dbReference type="STRING" id="1231657.A0A1Y1YUJ5"/>
<feature type="compositionally biased region" description="Low complexity" evidence="1">
    <location>
        <begin position="91"/>
        <end position="103"/>
    </location>
</feature>
<dbReference type="EMBL" id="MCFA01000169">
    <property type="protein sequence ID" value="ORY01514.1"/>
    <property type="molecule type" value="Genomic_DNA"/>
</dbReference>
<reference evidence="2 3" key="1">
    <citation type="submission" date="2016-07" db="EMBL/GenBank/DDBJ databases">
        <title>Pervasive Adenine N6-methylation of Active Genes in Fungi.</title>
        <authorList>
            <consortium name="DOE Joint Genome Institute"/>
            <person name="Mondo S.J."/>
            <person name="Dannebaum R.O."/>
            <person name="Kuo R.C."/>
            <person name="Labutti K."/>
            <person name="Haridas S."/>
            <person name="Kuo A."/>
            <person name="Salamov A."/>
            <person name="Ahrendt S.R."/>
            <person name="Lipzen A."/>
            <person name="Sullivan W."/>
            <person name="Andreopoulos W.B."/>
            <person name="Clum A."/>
            <person name="Lindquist E."/>
            <person name="Daum C."/>
            <person name="Ramamoorthy G.K."/>
            <person name="Gryganskyi A."/>
            <person name="Culley D."/>
            <person name="Magnuson J.K."/>
            <person name="James T.Y."/>
            <person name="O'Malley M.A."/>
            <person name="Stajich J.E."/>
            <person name="Spatafora J.W."/>
            <person name="Visel A."/>
            <person name="Grigoriev I.V."/>
        </authorList>
    </citation>
    <scope>NUCLEOTIDE SEQUENCE [LARGE SCALE GENOMIC DNA]</scope>
    <source>
        <strain evidence="2 3">CBS 115471</strain>
    </source>
</reference>
<feature type="compositionally biased region" description="Polar residues" evidence="1">
    <location>
        <begin position="681"/>
        <end position="694"/>
    </location>
</feature>
<feature type="region of interest" description="Disordered" evidence="1">
    <location>
        <begin position="675"/>
        <end position="694"/>
    </location>
</feature>
<feature type="region of interest" description="Disordered" evidence="1">
    <location>
        <begin position="1"/>
        <end position="191"/>
    </location>
</feature>
<proteinExistence type="predicted"/>